<accession>A0A926QHY5</accession>
<dbReference type="PROSITE" id="PS51257">
    <property type="entry name" value="PROKAR_LIPOPROTEIN"/>
    <property type="match status" value="1"/>
</dbReference>
<comment type="caution">
    <text evidence="4">The sequence shown here is derived from an EMBL/GenBank/DDBJ whole genome shotgun (WGS) entry which is preliminary data.</text>
</comment>
<feature type="domain" description="Periplasmic binding protein" evidence="3">
    <location>
        <begin position="53"/>
        <end position="304"/>
    </location>
</feature>
<evidence type="ECO:0000256" key="1">
    <source>
        <dbReference type="ARBA" id="ARBA00004196"/>
    </source>
</evidence>
<evidence type="ECO:0000259" key="3">
    <source>
        <dbReference type="Pfam" id="PF13407"/>
    </source>
</evidence>
<dbReference type="InterPro" id="IPR025997">
    <property type="entry name" value="SBP_2_dom"/>
</dbReference>
<evidence type="ECO:0000256" key="2">
    <source>
        <dbReference type="ARBA" id="ARBA00007639"/>
    </source>
</evidence>
<keyword evidence="5" id="KW-1185">Reference proteome</keyword>
<dbReference type="Proteomes" id="UP000650466">
    <property type="component" value="Unassembled WGS sequence"/>
</dbReference>
<dbReference type="GO" id="GO:0030246">
    <property type="term" value="F:carbohydrate binding"/>
    <property type="evidence" value="ECO:0007669"/>
    <property type="project" value="TreeGrafter"/>
</dbReference>
<gene>
    <name evidence="4" type="ORF">ICC18_07615</name>
</gene>
<dbReference type="InterPro" id="IPR050555">
    <property type="entry name" value="Bact_Solute-Bind_Prot2"/>
</dbReference>
<evidence type="ECO:0000313" key="4">
    <source>
        <dbReference type="EMBL" id="MBD0379975.1"/>
    </source>
</evidence>
<proteinExistence type="inferred from homology"/>
<evidence type="ECO:0000313" key="5">
    <source>
        <dbReference type="Proteomes" id="UP000650466"/>
    </source>
</evidence>
<sequence>MLNRKWNWGLALLFIAFACLLLLFVNSTSRIKNLVRPLETGHTQETSHRRVILISQELDNPYWRAIEQGAKEAAGQYGMDLAYDGPYRINPSEQSKLLEKSIAVKADAIVLQGIGDPYYRSLIDKAAAQGIPVITVDTDEPASRRLSYVGTDNREAGERMGELVAQAAGHAGSIGVLIGSEQAANQQLRLEGFRSVIGKFPGLAISDVQSSRISRLEAAGQAETMLKQNPQIRYMVGFSALDGAGIQEAAVRIRPREVRIFAFDDVPETVEGIRTGQIAATIVQQPHDMGYKAIALLNEYFLGKVVQPQNFTDTTVLDRNSPGLSVKRLLSKPDLMTETSREPTP</sequence>
<dbReference type="Gene3D" id="3.40.50.2300">
    <property type="match status" value="2"/>
</dbReference>
<dbReference type="SUPFAM" id="SSF53822">
    <property type="entry name" value="Periplasmic binding protein-like I"/>
    <property type="match status" value="1"/>
</dbReference>
<dbReference type="InterPro" id="IPR028082">
    <property type="entry name" value="Peripla_BP_I"/>
</dbReference>
<protein>
    <submittedName>
        <fullName evidence="4">Substrate-binding domain-containing protein</fullName>
    </submittedName>
</protein>
<comment type="similarity">
    <text evidence="2">Belongs to the bacterial solute-binding protein 2 family.</text>
</comment>
<dbReference type="EMBL" id="JACVVD010000002">
    <property type="protein sequence ID" value="MBD0379975.1"/>
    <property type="molecule type" value="Genomic_DNA"/>
</dbReference>
<dbReference type="Pfam" id="PF13407">
    <property type="entry name" value="Peripla_BP_4"/>
    <property type="match status" value="1"/>
</dbReference>
<dbReference type="AlphaFoldDB" id="A0A926QHY5"/>
<dbReference type="RefSeq" id="WP_188173751.1">
    <property type="nucleotide sequence ID" value="NZ_JACVVD010000002.1"/>
</dbReference>
<name>A0A926QHY5_9BACL</name>
<comment type="subcellular location">
    <subcellularLocation>
        <location evidence="1">Cell envelope</location>
    </subcellularLocation>
</comment>
<dbReference type="PANTHER" id="PTHR30036:SF7">
    <property type="entry name" value="ABC TRANSPORTER PERIPLASMIC-BINDING PROTEIN YPHF"/>
    <property type="match status" value="1"/>
</dbReference>
<dbReference type="GO" id="GO:0030288">
    <property type="term" value="C:outer membrane-bounded periplasmic space"/>
    <property type="evidence" value="ECO:0007669"/>
    <property type="project" value="TreeGrafter"/>
</dbReference>
<reference evidence="4" key="1">
    <citation type="submission" date="2020-09" db="EMBL/GenBank/DDBJ databases">
        <title>Draft Genome Sequence of Paenibacillus sp. WST5.</title>
        <authorList>
            <person name="Bao Z."/>
        </authorList>
    </citation>
    <scope>NUCLEOTIDE SEQUENCE</scope>
    <source>
        <strain evidence="4">WST5</strain>
    </source>
</reference>
<dbReference type="PANTHER" id="PTHR30036">
    <property type="entry name" value="D-XYLOSE-BINDING PERIPLASMIC PROTEIN"/>
    <property type="match status" value="1"/>
</dbReference>
<organism evidence="4 5">
    <name type="scientific">Paenibacillus sedimenti</name>
    <dbReference type="NCBI Taxonomy" id="2770274"/>
    <lineage>
        <taxon>Bacteria</taxon>
        <taxon>Bacillati</taxon>
        <taxon>Bacillota</taxon>
        <taxon>Bacilli</taxon>
        <taxon>Bacillales</taxon>
        <taxon>Paenibacillaceae</taxon>
        <taxon>Paenibacillus</taxon>
    </lineage>
</organism>